<dbReference type="GeneID" id="17266495"/>
<accession>A0A0D3JBR3</accession>
<dbReference type="HOGENOM" id="CLU_1996881_0_0_1"/>
<dbReference type="AlphaFoldDB" id="A0A0D3JBR3"/>
<dbReference type="Proteomes" id="UP000013827">
    <property type="component" value="Unassembled WGS sequence"/>
</dbReference>
<reference evidence="1" key="2">
    <citation type="submission" date="2024-10" db="UniProtKB">
        <authorList>
            <consortium name="EnsemblProtists"/>
        </authorList>
    </citation>
    <scope>IDENTIFICATION</scope>
</reference>
<name>A0A0D3JBR3_EMIH1</name>
<dbReference type="PaxDb" id="2903-EOD20948"/>
<organism evidence="1 2">
    <name type="scientific">Emiliania huxleyi (strain CCMP1516)</name>
    <dbReference type="NCBI Taxonomy" id="280463"/>
    <lineage>
        <taxon>Eukaryota</taxon>
        <taxon>Haptista</taxon>
        <taxon>Haptophyta</taxon>
        <taxon>Prymnesiophyceae</taxon>
        <taxon>Isochrysidales</taxon>
        <taxon>Noelaerhabdaceae</taxon>
        <taxon>Emiliania</taxon>
    </lineage>
</organism>
<protein>
    <submittedName>
        <fullName evidence="1">Uncharacterized protein</fullName>
    </submittedName>
</protein>
<reference evidence="2" key="1">
    <citation type="journal article" date="2013" name="Nature">
        <title>Pan genome of the phytoplankton Emiliania underpins its global distribution.</title>
        <authorList>
            <person name="Read B.A."/>
            <person name="Kegel J."/>
            <person name="Klute M.J."/>
            <person name="Kuo A."/>
            <person name="Lefebvre S.C."/>
            <person name="Maumus F."/>
            <person name="Mayer C."/>
            <person name="Miller J."/>
            <person name="Monier A."/>
            <person name="Salamov A."/>
            <person name="Young J."/>
            <person name="Aguilar M."/>
            <person name="Claverie J.M."/>
            <person name="Frickenhaus S."/>
            <person name="Gonzalez K."/>
            <person name="Herman E.K."/>
            <person name="Lin Y.C."/>
            <person name="Napier J."/>
            <person name="Ogata H."/>
            <person name="Sarno A.F."/>
            <person name="Shmutz J."/>
            <person name="Schroeder D."/>
            <person name="de Vargas C."/>
            <person name="Verret F."/>
            <person name="von Dassow P."/>
            <person name="Valentin K."/>
            <person name="Van de Peer Y."/>
            <person name="Wheeler G."/>
            <person name="Dacks J.B."/>
            <person name="Delwiche C.F."/>
            <person name="Dyhrman S.T."/>
            <person name="Glockner G."/>
            <person name="John U."/>
            <person name="Richards T."/>
            <person name="Worden A.Z."/>
            <person name="Zhang X."/>
            <person name="Grigoriev I.V."/>
            <person name="Allen A.E."/>
            <person name="Bidle K."/>
            <person name="Borodovsky M."/>
            <person name="Bowler C."/>
            <person name="Brownlee C."/>
            <person name="Cock J.M."/>
            <person name="Elias M."/>
            <person name="Gladyshev V.N."/>
            <person name="Groth M."/>
            <person name="Guda C."/>
            <person name="Hadaegh A."/>
            <person name="Iglesias-Rodriguez M.D."/>
            <person name="Jenkins J."/>
            <person name="Jones B.M."/>
            <person name="Lawson T."/>
            <person name="Leese F."/>
            <person name="Lindquist E."/>
            <person name="Lobanov A."/>
            <person name="Lomsadze A."/>
            <person name="Malik S.B."/>
            <person name="Marsh M.E."/>
            <person name="Mackinder L."/>
            <person name="Mock T."/>
            <person name="Mueller-Roeber B."/>
            <person name="Pagarete A."/>
            <person name="Parker M."/>
            <person name="Probert I."/>
            <person name="Quesneville H."/>
            <person name="Raines C."/>
            <person name="Rensing S.A."/>
            <person name="Riano-Pachon D.M."/>
            <person name="Richier S."/>
            <person name="Rokitta S."/>
            <person name="Shiraiwa Y."/>
            <person name="Soanes D.M."/>
            <person name="van der Giezen M."/>
            <person name="Wahlund T.M."/>
            <person name="Williams B."/>
            <person name="Wilson W."/>
            <person name="Wolfe G."/>
            <person name="Wurch L.L."/>
        </authorList>
    </citation>
    <scope>NUCLEOTIDE SEQUENCE</scope>
</reference>
<dbReference type="EnsemblProtists" id="EOD20948">
    <property type="protein sequence ID" value="EOD20948"/>
    <property type="gene ID" value="EMIHUDRAFT_207990"/>
</dbReference>
<evidence type="ECO:0000313" key="2">
    <source>
        <dbReference type="Proteomes" id="UP000013827"/>
    </source>
</evidence>
<dbReference type="RefSeq" id="XP_005773377.1">
    <property type="nucleotide sequence ID" value="XM_005773320.1"/>
</dbReference>
<evidence type="ECO:0000313" key="1">
    <source>
        <dbReference type="EnsemblProtists" id="EOD20948"/>
    </source>
</evidence>
<proteinExistence type="predicted"/>
<sequence length="125" mass="13772">MIFRKAPYADSNLEENQDALTHNAVLTRNDKGSLINVAAGGSPDRGEGWKGTSPQGTEWAEGATDAMLGLKFQTLKAAADYRMRNIAGKTMVLHLIEEDIYLDVEWLEWTADDGRFSYRHAVAGA</sequence>
<dbReference type="KEGG" id="ehx:EMIHUDRAFT_207990"/>
<keyword evidence="2" id="KW-1185">Reference proteome</keyword>